<evidence type="ECO:0000313" key="1">
    <source>
        <dbReference type="EMBL" id="KAF5205901.1"/>
    </source>
</evidence>
<dbReference type="AlphaFoldDB" id="A0A7J6X7Z3"/>
<gene>
    <name evidence="1" type="ORF">FRX31_004513</name>
</gene>
<evidence type="ECO:0000313" key="2">
    <source>
        <dbReference type="Proteomes" id="UP000554482"/>
    </source>
</evidence>
<comment type="caution">
    <text evidence="1">The sequence shown here is derived from an EMBL/GenBank/DDBJ whole genome shotgun (WGS) entry which is preliminary data.</text>
</comment>
<organism evidence="1 2">
    <name type="scientific">Thalictrum thalictroides</name>
    <name type="common">Rue-anemone</name>
    <name type="synonym">Anemone thalictroides</name>
    <dbReference type="NCBI Taxonomy" id="46969"/>
    <lineage>
        <taxon>Eukaryota</taxon>
        <taxon>Viridiplantae</taxon>
        <taxon>Streptophyta</taxon>
        <taxon>Embryophyta</taxon>
        <taxon>Tracheophyta</taxon>
        <taxon>Spermatophyta</taxon>
        <taxon>Magnoliopsida</taxon>
        <taxon>Ranunculales</taxon>
        <taxon>Ranunculaceae</taxon>
        <taxon>Thalictroideae</taxon>
        <taxon>Thalictrum</taxon>
    </lineage>
</organism>
<sequence>MPKTKDERALSFVYTRCWNEAAYLGLVYKIATHEDTLWVKWMWLHKRQVLLVYENSFRLLLGLEECS</sequence>
<keyword evidence="2" id="KW-1185">Reference proteome</keyword>
<proteinExistence type="predicted"/>
<protein>
    <submittedName>
        <fullName evidence="1">Uncharacterized protein</fullName>
    </submittedName>
</protein>
<accession>A0A7J6X7Z3</accession>
<dbReference type="EMBL" id="JABWDY010003491">
    <property type="protein sequence ID" value="KAF5205901.1"/>
    <property type="molecule type" value="Genomic_DNA"/>
</dbReference>
<reference evidence="1 2" key="1">
    <citation type="submission" date="2020-06" db="EMBL/GenBank/DDBJ databases">
        <title>Transcriptomic and genomic resources for Thalictrum thalictroides and T. hernandezii: Facilitating candidate gene discovery in an emerging model plant lineage.</title>
        <authorList>
            <person name="Arias T."/>
            <person name="Riano-Pachon D.M."/>
            <person name="Di Stilio V.S."/>
        </authorList>
    </citation>
    <scope>NUCLEOTIDE SEQUENCE [LARGE SCALE GENOMIC DNA]</scope>
    <source>
        <strain evidence="2">cv. WT478/WT964</strain>
        <tissue evidence="1">Leaves</tissue>
    </source>
</reference>
<dbReference type="Proteomes" id="UP000554482">
    <property type="component" value="Unassembled WGS sequence"/>
</dbReference>
<name>A0A7J6X7Z3_THATH</name>